<dbReference type="PANTHER" id="PTHR31956:SF1">
    <property type="entry name" value="NON-SPECIFIC PHOSPHOLIPASE C1"/>
    <property type="match status" value="1"/>
</dbReference>
<evidence type="ECO:0000256" key="1">
    <source>
        <dbReference type="ARBA" id="ARBA00022801"/>
    </source>
</evidence>
<sequence length="513" mass="56994">MVASTLPQVKNIVFLMLENRALDNVLGWLYSATSADMPSSAPQHVYPPGSSPLFDGLALGRDSNPAYTWRGDVQPYPVVPVPDNLGADQDRVPAYDPYEEMRANARWNGVFNQLFGNQDIIGGLPMECQAPTMQGFLQDYYAWYMRGWQGLDILWAYTPAQLPVINGLARGFAVSDRWFSSVPTQTNPNRAFSLCGTSLGRESNAFLAIEQFDTPTVFNYLAQAGKSWGLYYTSQWMGRSYTQYTFPQIAQAGGNSEIGNLTTFFSRAQAGTLPDFTYLEPVWGYGKGEHYTQGTDYHPPTHVNPCEQFLQQVYQAVRSGPQWQDMLLIVTFDEHGGTYDHVTPPWGAINPDGRIGVDGFKFNLFGARVPTLLISPFVKPSTVFRAPAGSRYPFDHTSLIKTLLQWAQVDLSAVSMGRRMPEAPTFEAVLAREHVNEAPVAPLSPVPTLNAMLPAMPGGPLNALFEGVDFVAVKSLLAHAHMEDILAELARYRRDPRQFEDELIRAAASTTRR</sequence>
<accession>A0ABX3CF37</accession>
<dbReference type="Proteomes" id="UP000180280">
    <property type="component" value="Unassembled WGS sequence"/>
</dbReference>
<keyword evidence="3" id="KW-1185">Reference proteome</keyword>
<evidence type="ECO:0008006" key="4">
    <source>
        <dbReference type="Google" id="ProtNLM"/>
    </source>
</evidence>
<evidence type="ECO:0000313" key="3">
    <source>
        <dbReference type="Proteomes" id="UP000180280"/>
    </source>
</evidence>
<dbReference type="SUPFAM" id="SSF53649">
    <property type="entry name" value="Alkaline phosphatase-like"/>
    <property type="match status" value="1"/>
</dbReference>
<reference evidence="2 3" key="1">
    <citation type="submission" date="2016-09" db="EMBL/GenBank/DDBJ databases">
        <title>Chromobacterium muskegensis sp. nov., an insecticidal bacterium isolated from Sphagnum bogs.</title>
        <authorList>
            <person name="Sparks M.E."/>
            <person name="Blackburn M.B."/>
            <person name="Gundersen-Rindal D.E."/>
            <person name="Mitchell A."/>
            <person name="Farrar R."/>
            <person name="Kuhar D."/>
        </authorList>
    </citation>
    <scope>NUCLEOTIDE SEQUENCE [LARGE SCALE GENOMIC DNA]</scope>
    <source>
        <strain evidence="2 3">14B-1</strain>
    </source>
</reference>
<dbReference type="InterPro" id="IPR017850">
    <property type="entry name" value="Alkaline_phosphatase_core_sf"/>
</dbReference>
<name>A0ABX3CF37_9NEIS</name>
<dbReference type="RefSeq" id="WP_071112335.1">
    <property type="nucleotide sequence ID" value="NZ_MKCT01000013.1"/>
</dbReference>
<dbReference type="Gene3D" id="3.40.720.10">
    <property type="entry name" value="Alkaline Phosphatase, subunit A"/>
    <property type="match status" value="2"/>
</dbReference>
<keyword evidence="1" id="KW-0378">Hydrolase</keyword>
<protein>
    <recommendedName>
        <fullName evidence="4">Phosphoesterase</fullName>
    </recommendedName>
</protein>
<proteinExistence type="predicted"/>
<dbReference type="PANTHER" id="PTHR31956">
    <property type="entry name" value="NON-SPECIFIC PHOSPHOLIPASE C4-RELATED"/>
    <property type="match status" value="1"/>
</dbReference>
<organism evidence="2 3">
    <name type="scientific">Chromobacterium sphagni</name>
    <dbReference type="NCBI Taxonomy" id="1903179"/>
    <lineage>
        <taxon>Bacteria</taxon>
        <taxon>Pseudomonadati</taxon>
        <taxon>Pseudomonadota</taxon>
        <taxon>Betaproteobacteria</taxon>
        <taxon>Neisseriales</taxon>
        <taxon>Chromobacteriaceae</taxon>
        <taxon>Chromobacterium</taxon>
    </lineage>
</organism>
<dbReference type="InterPro" id="IPR007312">
    <property type="entry name" value="Phosphoesterase"/>
</dbReference>
<evidence type="ECO:0000313" key="2">
    <source>
        <dbReference type="EMBL" id="OHX20701.1"/>
    </source>
</evidence>
<dbReference type="Pfam" id="PF04185">
    <property type="entry name" value="Phosphoesterase"/>
    <property type="match status" value="1"/>
</dbReference>
<gene>
    <name evidence="2" type="ORF">BI344_14370</name>
</gene>
<dbReference type="EMBL" id="MKCT01000013">
    <property type="protein sequence ID" value="OHX20701.1"/>
    <property type="molecule type" value="Genomic_DNA"/>
</dbReference>
<comment type="caution">
    <text evidence="2">The sequence shown here is derived from an EMBL/GenBank/DDBJ whole genome shotgun (WGS) entry which is preliminary data.</text>
</comment>